<name>A0A1B6J1J0_9HEMI</name>
<protein>
    <recommendedName>
        <fullName evidence="4">Envelope protein</fullName>
    </recommendedName>
</protein>
<evidence type="ECO:0000313" key="3">
    <source>
        <dbReference type="EMBL" id="JAS93032.1"/>
    </source>
</evidence>
<evidence type="ECO:0000256" key="1">
    <source>
        <dbReference type="SAM" id="MobiDB-lite"/>
    </source>
</evidence>
<dbReference type="EMBL" id="GECU01014674">
    <property type="protein sequence ID" value="JAS93032.1"/>
    <property type="molecule type" value="Transcribed_RNA"/>
</dbReference>
<reference evidence="3" key="1">
    <citation type="submission" date="2015-11" db="EMBL/GenBank/DDBJ databases">
        <title>De novo transcriptome assembly of four potential Pierce s Disease insect vectors from Arizona vineyards.</title>
        <authorList>
            <person name="Tassone E.E."/>
        </authorList>
    </citation>
    <scope>NUCLEOTIDE SEQUENCE</scope>
</reference>
<evidence type="ECO:0008006" key="4">
    <source>
        <dbReference type="Google" id="ProtNLM"/>
    </source>
</evidence>
<dbReference type="AlphaFoldDB" id="A0A1B6J1J0"/>
<keyword evidence="2" id="KW-1133">Transmembrane helix</keyword>
<organism evidence="3">
    <name type="scientific">Homalodisca liturata</name>
    <dbReference type="NCBI Taxonomy" id="320908"/>
    <lineage>
        <taxon>Eukaryota</taxon>
        <taxon>Metazoa</taxon>
        <taxon>Ecdysozoa</taxon>
        <taxon>Arthropoda</taxon>
        <taxon>Hexapoda</taxon>
        <taxon>Insecta</taxon>
        <taxon>Pterygota</taxon>
        <taxon>Neoptera</taxon>
        <taxon>Paraneoptera</taxon>
        <taxon>Hemiptera</taxon>
        <taxon>Auchenorrhyncha</taxon>
        <taxon>Membracoidea</taxon>
        <taxon>Cicadellidae</taxon>
        <taxon>Cicadellinae</taxon>
        <taxon>Proconiini</taxon>
        <taxon>Homalodisca</taxon>
    </lineage>
</organism>
<gene>
    <name evidence="3" type="ORF">g.54586</name>
</gene>
<feature type="transmembrane region" description="Helical" evidence="2">
    <location>
        <begin position="505"/>
        <end position="526"/>
    </location>
</feature>
<feature type="non-terminal residue" evidence="3">
    <location>
        <position position="1"/>
    </location>
</feature>
<feature type="region of interest" description="Disordered" evidence="1">
    <location>
        <begin position="570"/>
        <end position="590"/>
    </location>
</feature>
<sequence>VKEYLDQFYDQLLRDNVSMHSPLPQLEAGFRYEFTGIQQNIKEYLREVSELVNLLPRRRAKRGLVDAGGHVLRYLFGTLDSSDLEEINSDVKHLYAASDSIIHNSQEQITILANVQSELVSHSKTINSILSTIKAYHAVMHQTVSRLFKNDQIMQHQLKNLFSYLKLNSAVTETKNTILEAIRQINQFHNGIEKLEGRKLSSDLLSPLEFLKILQEVEKVVPTPAKLHLPVKLENMHEYYSVVIARSYVMEQTLRVVLQLPLKSDDKLFQVYNVYTYPIYDHTLKKWSQWDMTRQNFLVSKDRLQYTLYDETKFSKECLNGRLIVCPLEHVLMSVAKRPSCVSELFIGKMSSCCARKLITGLKSPVLLKTPNHWVYSTSEPHRVTLNCYESNGRINVTSLLMSGVGIITESYKCDVITDEFKVPARIYGSSTHVGQLGKMVIPELKSMFSDDETNLITVDVNATLEVLKGLDDELGSVGVREYPLEWALFHLRSHHDYRRRVQKMSVVAVIGTCIVLSLILLCVFYRHWTRLATWCQSSRLRIRERKAATLTSVLAMSEAAMPDVEMGGGAQTTDEMGTAAPEVTTAGEP</sequence>
<dbReference type="Pfam" id="PF12259">
    <property type="entry name" value="Baculo_F"/>
    <property type="match status" value="1"/>
</dbReference>
<accession>A0A1B6J1J0</accession>
<dbReference type="InterPro" id="IPR022048">
    <property type="entry name" value="Envelope_fusion-like"/>
</dbReference>
<evidence type="ECO:0000256" key="2">
    <source>
        <dbReference type="SAM" id="Phobius"/>
    </source>
</evidence>
<keyword evidence="2" id="KW-0812">Transmembrane</keyword>
<keyword evidence="2" id="KW-0472">Membrane</keyword>
<proteinExistence type="predicted"/>